<keyword evidence="1" id="KW-0812">Transmembrane</keyword>
<gene>
    <name evidence="3" type="ORF">THMIRHAM_06340</name>
</gene>
<evidence type="ECO:0000313" key="4">
    <source>
        <dbReference type="Proteomes" id="UP001054820"/>
    </source>
</evidence>
<protein>
    <recommendedName>
        <fullName evidence="2">EH domain-containing protein</fullName>
    </recommendedName>
</protein>
<keyword evidence="1" id="KW-1133">Transmembrane helix</keyword>
<proteinExistence type="predicted"/>
<keyword evidence="4" id="KW-1185">Reference proteome</keyword>
<sequence length="191" mass="22544">MDAMDQINENLEQIIPSPEEMLTRLKQIDVQQFNIDLVANQLKGNYIWVSILTIPVSALVLVVVTLLGSFIYDQPIVSFLLAAGLLFWVSKMLEFQERNFKFKARQEVMRRIAETEGSFGLIPHFKHFLPNKYRHLWQSVRKGKYHYIEQYVQAVLLLQNKLEPEKFRHIWYLTYPETDPDYVPSLEEQAL</sequence>
<feature type="domain" description="EH" evidence="2">
    <location>
        <begin position="129"/>
        <end position="191"/>
    </location>
</feature>
<organism evidence="3 4">
    <name type="scientific">Thiomicrorhabdus immobilis</name>
    <dbReference type="NCBI Taxonomy" id="2791037"/>
    <lineage>
        <taxon>Bacteria</taxon>
        <taxon>Pseudomonadati</taxon>
        <taxon>Pseudomonadota</taxon>
        <taxon>Gammaproteobacteria</taxon>
        <taxon>Thiotrichales</taxon>
        <taxon>Piscirickettsiaceae</taxon>
        <taxon>Thiomicrorhabdus</taxon>
    </lineage>
</organism>
<evidence type="ECO:0000256" key="1">
    <source>
        <dbReference type="SAM" id="Phobius"/>
    </source>
</evidence>
<keyword evidence="1" id="KW-0472">Membrane</keyword>
<dbReference type="EMBL" id="AP024202">
    <property type="protein sequence ID" value="BCN92849.1"/>
    <property type="molecule type" value="Genomic_DNA"/>
</dbReference>
<feature type="transmembrane region" description="Helical" evidence="1">
    <location>
        <begin position="46"/>
        <end position="70"/>
    </location>
</feature>
<reference evidence="3" key="1">
    <citation type="journal article" date="2022" name="Arch. Microbiol.">
        <title>Thiomicrorhabdus immobilis sp. nov., a mesophilic sulfur-oxidizing bacterium isolated from sediment of a brackish lake in northern Japan.</title>
        <authorList>
            <person name="Kojima H."/>
            <person name="Mochizuki J."/>
            <person name="Kanda M."/>
            <person name="Watanabe T."/>
            <person name="Fukui M."/>
        </authorList>
    </citation>
    <scope>NUCLEOTIDE SEQUENCE</scope>
    <source>
        <strain evidence="3">Am19</strain>
    </source>
</reference>
<accession>A0ABM7MBX9</accession>
<evidence type="ECO:0000313" key="3">
    <source>
        <dbReference type="EMBL" id="BCN92849.1"/>
    </source>
</evidence>
<dbReference type="Proteomes" id="UP001054820">
    <property type="component" value="Chromosome"/>
</dbReference>
<dbReference type="InterPro" id="IPR000261">
    <property type="entry name" value="EH_dom"/>
</dbReference>
<feature type="transmembrane region" description="Helical" evidence="1">
    <location>
        <begin position="76"/>
        <end position="93"/>
    </location>
</feature>
<dbReference type="PROSITE" id="PS50031">
    <property type="entry name" value="EH"/>
    <property type="match status" value="1"/>
</dbReference>
<evidence type="ECO:0000259" key="2">
    <source>
        <dbReference type="PROSITE" id="PS50031"/>
    </source>
</evidence>
<name>A0ABM7MBX9_9GAMM</name>